<evidence type="ECO:0000313" key="2">
    <source>
        <dbReference type="Proteomes" id="UP000800200"/>
    </source>
</evidence>
<sequence>MTHIGVVGWSERNFVKSITFIRYLPLIDFRVHVINTPMGNEHAPVHHLVGKTEARSDAYIRTFQHLSTYTSLTVLYLTGQPAVYPDMFKILNTDADSSFFPALRDFVLEFILETADGWFFIPDEDTLDKAEEEHNPNLDHDFNGWSLYGDGSARERLVTCHFCQSKPDPSIFTPFLVAAAESASKMNQLRRFNMRINMEETGYKSVTRVFHFWMVKGRTLRSTVRHENVVHMKIMGIENIVHLPRLYWRTGNWTPGEVELSTWKSVVGPDAAVFFLNEDRWEAYDYSPRAEVYTAP</sequence>
<gene>
    <name evidence="1" type="ORF">K469DRAFT_689494</name>
</gene>
<name>A0A6A6DWU3_9PEZI</name>
<keyword evidence="2" id="KW-1185">Reference proteome</keyword>
<reference evidence="1" key="1">
    <citation type="journal article" date="2020" name="Stud. Mycol.">
        <title>101 Dothideomycetes genomes: a test case for predicting lifestyles and emergence of pathogens.</title>
        <authorList>
            <person name="Haridas S."/>
            <person name="Albert R."/>
            <person name="Binder M."/>
            <person name="Bloem J."/>
            <person name="Labutti K."/>
            <person name="Salamov A."/>
            <person name="Andreopoulos B."/>
            <person name="Baker S."/>
            <person name="Barry K."/>
            <person name="Bills G."/>
            <person name="Bluhm B."/>
            <person name="Cannon C."/>
            <person name="Castanera R."/>
            <person name="Culley D."/>
            <person name="Daum C."/>
            <person name="Ezra D."/>
            <person name="Gonzalez J."/>
            <person name="Henrissat B."/>
            <person name="Kuo A."/>
            <person name="Liang C."/>
            <person name="Lipzen A."/>
            <person name="Lutzoni F."/>
            <person name="Magnuson J."/>
            <person name="Mondo S."/>
            <person name="Nolan M."/>
            <person name="Ohm R."/>
            <person name="Pangilinan J."/>
            <person name="Park H.-J."/>
            <person name="Ramirez L."/>
            <person name="Alfaro M."/>
            <person name="Sun H."/>
            <person name="Tritt A."/>
            <person name="Yoshinaga Y."/>
            <person name="Zwiers L.-H."/>
            <person name="Turgeon B."/>
            <person name="Goodwin S."/>
            <person name="Spatafora J."/>
            <person name="Crous P."/>
            <person name="Grigoriev I."/>
        </authorList>
    </citation>
    <scope>NUCLEOTIDE SEQUENCE</scope>
    <source>
        <strain evidence="1">CBS 207.26</strain>
    </source>
</reference>
<accession>A0A6A6DWU3</accession>
<protein>
    <submittedName>
        <fullName evidence="1">Uncharacterized protein</fullName>
    </submittedName>
</protein>
<dbReference type="Proteomes" id="UP000800200">
    <property type="component" value="Unassembled WGS sequence"/>
</dbReference>
<dbReference type="EMBL" id="ML994639">
    <property type="protein sequence ID" value="KAF2184157.1"/>
    <property type="molecule type" value="Genomic_DNA"/>
</dbReference>
<dbReference type="AlphaFoldDB" id="A0A6A6DWU3"/>
<proteinExistence type="predicted"/>
<organism evidence="1 2">
    <name type="scientific">Zopfia rhizophila CBS 207.26</name>
    <dbReference type="NCBI Taxonomy" id="1314779"/>
    <lineage>
        <taxon>Eukaryota</taxon>
        <taxon>Fungi</taxon>
        <taxon>Dikarya</taxon>
        <taxon>Ascomycota</taxon>
        <taxon>Pezizomycotina</taxon>
        <taxon>Dothideomycetes</taxon>
        <taxon>Dothideomycetes incertae sedis</taxon>
        <taxon>Zopfiaceae</taxon>
        <taxon>Zopfia</taxon>
    </lineage>
</organism>
<evidence type="ECO:0000313" key="1">
    <source>
        <dbReference type="EMBL" id="KAF2184157.1"/>
    </source>
</evidence>